<evidence type="ECO:0000256" key="1">
    <source>
        <dbReference type="SAM" id="Coils"/>
    </source>
</evidence>
<gene>
    <name evidence="2" type="ORF">E4U01_10290</name>
</gene>
<sequence>MEAINQVIGNKDEIIENLNDLIELTECTTELKSELKTLECRLLTIQKQVEDLVSNNAKVLQDQNEYREQYDVLIAEYQQTQGRYEEKRQQVFDRMKKVRDLKNFIEILSHEEKLVTKFDKTQFNTLIEKIVISKGKTVKVTFKNDMDIDF</sequence>
<reference evidence="2 3" key="1">
    <citation type="submission" date="2019-03" db="EMBL/GenBank/DDBJ databases">
        <title>Diversity of the mouse oral microbiome.</title>
        <authorList>
            <person name="Joseph S."/>
            <person name="Aduse-Opoku J."/>
            <person name="Curtis M."/>
            <person name="Wade W."/>
            <person name="Hashim A."/>
        </authorList>
    </citation>
    <scope>NUCLEOTIDE SEQUENCE [LARGE SCALE GENOMIC DNA]</scope>
    <source>
        <strain evidence="2 3">HT4</strain>
    </source>
</reference>
<dbReference type="Proteomes" id="UP000297747">
    <property type="component" value="Unassembled WGS sequence"/>
</dbReference>
<dbReference type="RefSeq" id="WP_135053521.1">
    <property type="nucleotide sequence ID" value="NZ_CAKOCW010000105.1"/>
</dbReference>
<comment type="caution">
    <text evidence="2">The sequence shown here is derived from an EMBL/GenBank/DDBJ whole genome shotgun (WGS) entry which is preliminary data.</text>
</comment>
<protein>
    <recommendedName>
        <fullName evidence="4">Site-specific recombinase</fullName>
    </recommendedName>
</protein>
<dbReference type="InterPro" id="IPR027267">
    <property type="entry name" value="AH/BAR_dom_sf"/>
</dbReference>
<feature type="coiled-coil region" evidence="1">
    <location>
        <begin position="35"/>
        <end position="90"/>
    </location>
</feature>
<name>A0A4Y9FK09_STRAI</name>
<dbReference type="AlphaFoldDB" id="A0A4Y9FK09"/>
<dbReference type="EMBL" id="SPQA01000080">
    <property type="protein sequence ID" value="TFU29386.1"/>
    <property type="molecule type" value="Genomic_DNA"/>
</dbReference>
<proteinExistence type="predicted"/>
<keyword evidence="1" id="KW-0175">Coiled coil</keyword>
<dbReference type="SUPFAM" id="SSF103657">
    <property type="entry name" value="BAR/IMD domain-like"/>
    <property type="match status" value="1"/>
</dbReference>
<evidence type="ECO:0000313" key="3">
    <source>
        <dbReference type="Proteomes" id="UP000297747"/>
    </source>
</evidence>
<organism evidence="2 3">
    <name type="scientific">Streptococcus acidominimus</name>
    <dbReference type="NCBI Taxonomy" id="1326"/>
    <lineage>
        <taxon>Bacteria</taxon>
        <taxon>Bacillati</taxon>
        <taxon>Bacillota</taxon>
        <taxon>Bacilli</taxon>
        <taxon>Lactobacillales</taxon>
        <taxon>Streptococcaceae</taxon>
        <taxon>Streptococcus</taxon>
    </lineage>
</organism>
<accession>A0A4Y9FK09</accession>
<evidence type="ECO:0000313" key="2">
    <source>
        <dbReference type="EMBL" id="TFU29386.1"/>
    </source>
</evidence>
<evidence type="ECO:0008006" key="4">
    <source>
        <dbReference type="Google" id="ProtNLM"/>
    </source>
</evidence>